<sequence>MAVKIAINGFGRIGRLVLRSIIESNRTDVVPVTINDLSDIKESAYLLKYDTMHGRFPGEVTIQGDSILIKANGRTYDPIKVTTEQDPTKLPYKGIDVAMECTGHFKKREKAALLLEAGARKVLISAPASDSDATIVYGVNHQTITKDMTIVSNASCTTNCLAPIAMVLEENYGIEAGYMLTAHSYTGDQRTVDTVHKDARRGRAAAQNIIPTSTGAARAVGLVLPQLKGKLDGAAVRVPTANVSFVSFDCILKKVPGSVEEINEYFKKATSSGPLKGVMAYNEDDTVSSDFNHYEFYSSVFDATQTSLVNGGKIVRVAGWYDNEWGFSTRMSDTAKVMGEF</sequence>
<dbReference type="SMART" id="SM00846">
    <property type="entry name" value="Gp_dh_N"/>
    <property type="match status" value="1"/>
</dbReference>
<feature type="binding site" evidence="6">
    <location>
        <position position="323"/>
    </location>
    <ligand>
        <name>NAD(+)</name>
        <dbReference type="ChEBI" id="CHEBI:57540"/>
    </ligand>
</feature>
<dbReference type="PIRSF" id="PIRSF000149">
    <property type="entry name" value="GAP_DH"/>
    <property type="match status" value="1"/>
</dbReference>
<keyword evidence="3 9" id="KW-0560">Oxidoreductase</keyword>
<keyword evidence="6" id="KW-0547">Nucleotide-binding</keyword>
<dbReference type="Pfam" id="PF00044">
    <property type="entry name" value="Gp_dh_N"/>
    <property type="match status" value="1"/>
</dbReference>
<dbReference type="Pfam" id="PF02800">
    <property type="entry name" value="Gp_dh_C"/>
    <property type="match status" value="1"/>
</dbReference>
<feature type="domain" description="Glyceraldehyde 3-phosphate dehydrogenase NAD(P) binding" evidence="10">
    <location>
        <begin position="3"/>
        <end position="156"/>
    </location>
</feature>
<keyword evidence="12" id="KW-1185">Reference proteome</keyword>
<feature type="active site" description="Nucleophile" evidence="4">
    <location>
        <position position="156"/>
    </location>
</feature>
<feature type="binding site" evidence="6">
    <location>
        <position position="36"/>
    </location>
    <ligand>
        <name>NAD(+)</name>
        <dbReference type="ChEBI" id="CHEBI:57540"/>
    </ligand>
</feature>
<dbReference type="GO" id="GO:0050661">
    <property type="term" value="F:NADP binding"/>
    <property type="evidence" value="ECO:0007669"/>
    <property type="project" value="InterPro"/>
</dbReference>
<dbReference type="EMBL" id="CP060244">
    <property type="protein sequence ID" value="QNT77916.1"/>
    <property type="molecule type" value="Genomic_DNA"/>
</dbReference>
<dbReference type="PANTHER" id="PTHR43148">
    <property type="entry name" value="GLYCERALDEHYDE-3-PHOSPHATE DEHYDROGENASE 2"/>
    <property type="match status" value="1"/>
</dbReference>
<dbReference type="Proteomes" id="UP000516349">
    <property type="component" value="Chromosome"/>
</dbReference>
<feature type="binding site" evidence="5">
    <location>
        <begin position="214"/>
        <end position="215"/>
    </location>
    <ligand>
        <name>D-glyceraldehyde 3-phosphate</name>
        <dbReference type="ChEBI" id="CHEBI:59776"/>
    </ligand>
</feature>
<evidence type="ECO:0000256" key="6">
    <source>
        <dbReference type="PIRSR" id="PIRSR000149-3"/>
    </source>
</evidence>
<name>A0A7H1NQ56_9PROT</name>
<proteinExistence type="inferred from homology"/>
<feature type="binding site" evidence="6">
    <location>
        <position position="125"/>
    </location>
    <ligand>
        <name>NAD(+)</name>
        <dbReference type="ChEBI" id="CHEBI:57540"/>
    </ligand>
</feature>
<feature type="binding site" evidence="5">
    <location>
        <position position="186"/>
    </location>
    <ligand>
        <name>D-glyceraldehyde 3-phosphate</name>
        <dbReference type="ChEBI" id="CHEBI:59776"/>
    </ligand>
</feature>
<evidence type="ECO:0000313" key="11">
    <source>
        <dbReference type="EMBL" id="QNT77916.1"/>
    </source>
</evidence>
<evidence type="ECO:0000313" key="12">
    <source>
        <dbReference type="Proteomes" id="UP000516349"/>
    </source>
</evidence>
<dbReference type="RefSeq" id="WP_203414309.1">
    <property type="nucleotide sequence ID" value="NZ_CP060244.1"/>
</dbReference>
<comment type="similarity">
    <text evidence="1 8">Belongs to the glyceraldehyde-3-phosphate dehydrogenase family.</text>
</comment>
<evidence type="ECO:0000256" key="5">
    <source>
        <dbReference type="PIRSR" id="PIRSR000149-2"/>
    </source>
</evidence>
<dbReference type="GO" id="GO:0051287">
    <property type="term" value="F:NAD binding"/>
    <property type="evidence" value="ECO:0007669"/>
    <property type="project" value="InterPro"/>
</dbReference>
<dbReference type="FunFam" id="3.30.360.10:FF:000002">
    <property type="entry name" value="Glyceraldehyde-3-phosphate dehydrogenase"/>
    <property type="match status" value="1"/>
</dbReference>
<dbReference type="GO" id="GO:0016620">
    <property type="term" value="F:oxidoreductase activity, acting on the aldehyde or oxo group of donors, NAD or NADP as acceptor"/>
    <property type="evidence" value="ECO:0007669"/>
    <property type="project" value="InterPro"/>
</dbReference>
<feature type="binding site" evidence="6">
    <location>
        <begin position="12"/>
        <end position="13"/>
    </location>
    <ligand>
        <name>NAD(+)</name>
        <dbReference type="ChEBI" id="CHEBI:57540"/>
    </ligand>
</feature>
<dbReference type="InterPro" id="IPR020829">
    <property type="entry name" value="GlycerAld_3-P_DH_cat"/>
</dbReference>
<dbReference type="CDD" id="cd05214">
    <property type="entry name" value="GAPDH_I_N"/>
    <property type="match status" value="1"/>
</dbReference>
<protein>
    <recommendedName>
        <fullName evidence="9">Glyceraldehyde-3-phosphate dehydrogenase</fullName>
        <ecNumber evidence="9">1.2.1.-</ecNumber>
    </recommendedName>
</protein>
<comment type="subunit">
    <text evidence="2">Homotetramer.</text>
</comment>
<dbReference type="InterPro" id="IPR020828">
    <property type="entry name" value="GlycerAld_3-P_DH_NAD(P)-bd"/>
</dbReference>
<dbReference type="AlphaFoldDB" id="A0A7H1NQ56"/>
<dbReference type="InterPro" id="IPR006424">
    <property type="entry name" value="Glyceraldehyde-3-P_DH_1"/>
</dbReference>
<evidence type="ECO:0000256" key="2">
    <source>
        <dbReference type="ARBA" id="ARBA00011881"/>
    </source>
</evidence>
<dbReference type="InterPro" id="IPR020831">
    <property type="entry name" value="GlycerAld/Erythrose_P_DH"/>
</dbReference>
<dbReference type="SUPFAM" id="SSF55347">
    <property type="entry name" value="Glyceraldehyde-3-phosphate dehydrogenase-like, C-terminal domain"/>
    <property type="match status" value="1"/>
</dbReference>
<feature type="binding site" evidence="5">
    <location>
        <position position="237"/>
    </location>
    <ligand>
        <name>D-glyceraldehyde 3-phosphate</name>
        <dbReference type="ChEBI" id="CHEBI:59776"/>
    </ligand>
</feature>
<evidence type="ECO:0000259" key="10">
    <source>
        <dbReference type="SMART" id="SM00846"/>
    </source>
</evidence>
<feature type="binding site" evidence="5">
    <location>
        <begin position="155"/>
        <end position="157"/>
    </location>
    <ligand>
        <name>D-glyceraldehyde 3-phosphate</name>
        <dbReference type="ChEBI" id="CHEBI:59776"/>
    </ligand>
</feature>
<evidence type="ECO:0000256" key="7">
    <source>
        <dbReference type="PIRSR" id="PIRSR000149-4"/>
    </source>
</evidence>
<gene>
    <name evidence="11" type="primary">gap</name>
    <name evidence="11" type="ORF">JGUZn3_06740</name>
</gene>
<dbReference type="Gene3D" id="3.40.50.720">
    <property type="entry name" value="NAD(P)-binding Rossmann-like Domain"/>
    <property type="match status" value="1"/>
</dbReference>
<evidence type="ECO:0000256" key="8">
    <source>
        <dbReference type="RuleBase" id="RU000397"/>
    </source>
</evidence>
<dbReference type="FunFam" id="3.40.50.720:FF:000001">
    <property type="entry name" value="Glyceraldehyde-3-phosphate dehydrogenase"/>
    <property type="match status" value="1"/>
</dbReference>
<dbReference type="PROSITE" id="PS00071">
    <property type="entry name" value="GAPDH"/>
    <property type="match status" value="1"/>
</dbReference>
<dbReference type="EC" id="1.2.1.-" evidence="9"/>
<evidence type="ECO:0000256" key="1">
    <source>
        <dbReference type="ARBA" id="ARBA00007406"/>
    </source>
</evidence>
<evidence type="ECO:0000256" key="4">
    <source>
        <dbReference type="PIRSR" id="PIRSR000149-1"/>
    </source>
</evidence>
<dbReference type="PRINTS" id="PR00078">
    <property type="entry name" value="G3PDHDRGNASE"/>
</dbReference>
<organism evidence="11 12">
    <name type="scientific">Entomobacter blattae</name>
    <dbReference type="NCBI Taxonomy" id="2762277"/>
    <lineage>
        <taxon>Bacteria</taxon>
        <taxon>Pseudomonadati</taxon>
        <taxon>Pseudomonadota</taxon>
        <taxon>Alphaproteobacteria</taxon>
        <taxon>Acetobacterales</taxon>
        <taxon>Acetobacteraceae</taxon>
        <taxon>Entomobacter</taxon>
    </lineage>
</organism>
<evidence type="ECO:0000256" key="9">
    <source>
        <dbReference type="RuleBase" id="RU361160"/>
    </source>
</evidence>
<dbReference type="InterPro" id="IPR020830">
    <property type="entry name" value="GlycerAld_3-P_DH_AS"/>
</dbReference>
<keyword evidence="6" id="KW-0520">NAD</keyword>
<dbReference type="GO" id="GO:0006006">
    <property type="term" value="P:glucose metabolic process"/>
    <property type="evidence" value="ECO:0007669"/>
    <property type="project" value="InterPro"/>
</dbReference>
<evidence type="ECO:0000256" key="3">
    <source>
        <dbReference type="ARBA" id="ARBA00023002"/>
    </source>
</evidence>
<dbReference type="Gene3D" id="3.30.360.10">
    <property type="entry name" value="Dihydrodipicolinate Reductase, domain 2"/>
    <property type="match status" value="1"/>
</dbReference>
<accession>A0A7H1NQ56</accession>
<reference evidence="11 12" key="1">
    <citation type="submission" date="2020-08" db="EMBL/GenBank/DDBJ databases">
        <title>Complete genome sequence of Entomobacter blattae G55GP.</title>
        <authorList>
            <person name="Poehlein A."/>
            <person name="Guzman J."/>
            <person name="Daniel R."/>
            <person name="Vilcinskas A."/>
        </authorList>
    </citation>
    <scope>NUCLEOTIDE SEQUENCE [LARGE SCALE GENOMIC DNA]</scope>
    <source>
        <strain evidence="11 12">G55GP</strain>
    </source>
</reference>
<dbReference type="KEGG" id="ebla:JGUZn3_06740"/>
<dbReference type="CDD" id="cd18126">
    <property type="entry name" value="GAPDH_I_C"/>
    <property type="match status" value="1"/>
</dbReference>
<dbReference type="InterPro" id="IPR036291">
    <property type="entry name" value="NAD(P)-bd_dom_sf"/>
</dbReference>
<feature type="site" description="Activates thiol group during catalysis" evidence="7">
    <location>
        <position position="183"/>
    </location>
</feature>
<dbReference type="NCBIfam" id="TIGR01534">
    <property type="entry name" value="GAPDH-I"/>
    <property type="match status" value="1"/>
</dbReference>
<dbReference type="SUPFAM" id="SSF51735">
    <property type="entry name" value="NAD(P)-binding Rossmann-fold domains"/>
    <property type="match status" value="1"/>
</dbReference>